<dbReference type="PROSITE" id="PS51352">
    <property type="entry name" value="THIOREDOXIN_2"/>
    <property type="match status" value="1"/>
</dbReference>
<dbReference type="PANTHER" id="PTHR13887:SF14">
    <property type="entry name" value="DISULFIDE BOND FORMATION PROTEIN D"/>
    <property type="match status" value="1"/>
</dbReference>
<dbReference type="PANTHER" id="PTHR13887">
    <property type="entry name" value="GLUTATHIONE S-TRANSFERASE KAPPA"/>
    <property type="match status" value="1"/>
</dbReference>
<dbReference type="GO" id="GO:0016491">
    <property type="term" value="F:oxidoreductase activity"/>
    <property type="evidence" value="ECO:0007669"/>
    <property type="project" value="UniProtKB-KW"/>
</dbReference>
<evidence type="ECO:0000256" key="6">
    <source>
        <dbReference type="SAM" id="MobiDB-lite"/>
    </source>
</evidence>
<feature type="region of interest" description="Disordered" evidence="6">
    <location>
        <begin position="27"/>
        <end position="60"/>
    </location>
</feature>
<dbReference type="Gene3D" id="3.40.30.10">
    <property type="entry name" value="Glutaredoxin"/>
    <property type="match status" value="1"/>
</dbReference>
<evidence type="ECO:0000313" key="9">
    <source>
        <dbReference type="EMBL" id="KYF55917.1"/>
    </source>
</evidence>
<dbReference type="Proteomes" id="UP000075420">
    <property type="component" value="Unassembled WGS sequence"/>
</dbReference>
<comment type="similarity">
    <text evidence="1">Belongs to the thioredoxin family. DsbA subfamily.</text>
</comment>
<evidence type="ECO:0000256" key="1">
    <source>
        <dbReference type="ARBA" id="ARBA00005791"/>
    </source>
</evidence>
<feature type="region of interest" description="Disordered" evidence="6">
    <location>
        <begin position="321"/>
        <end position="350"/>
    </location>
</feature>
<dbReference type="Pfam" id="PF13462">
    <property type="entry name" value="Thioredoxin_4"/>
    <property type="match status" value="1"/>
</dbReference>
<sequence length="350" mass="37084">MIIPRSGARWLAVAALTALAACGGADRQQPEFADSPSVPLPGPPGAAPLDAPGGEPEELPGVTTTELVRRERHTWWQLVSELYAPCADQAVSIAQCVRESRPCAACVPAAQLLADKIRGGASGAEAQAAYGVRFGPNVKKIDLADSPSRGPEGAPVQIVVWSDFECPSCGRAVPILDEMVERHAPNVRLVHKVYPLRSHAHAEPAARAAIAAHAQGRYWQMERLLFENQRRLEEKDLLGYAQRIGLDMARFRADMAGEAAAKVIARDKAEADRAGLAGTPFIVVNGREFDLALFSLQGELDRWIKTELAILGASRGAAAARATEGGSEQARSAAPRAGAGGPDGRNSSGK</sequence>
<evidence type="ECO:0000256" key="4">
    <source>
        <dbReference type="ARBA" id="ARBA00023157"/>
    </source>
</evidence>
<evidence type="ECO:0000256" key="7">
    <source>
        <dbReference type="SAM" id="SignalP"/>
    </source>
</evidence>
<reference evidence="9 10" key="1">
    <citation type="submission" date="2014-02" db="EMBL/GenBank/DDBJ databases">
        <title>The small core and large imbalanced accessory genome model reveals a collaborative survival strategy of Sorangium cellulosum strains in nature.</title>
        <authorList>
            <person name="Han K."/>
            <person name="Peng R."/>
            <person name="Blom J."/>
            <person name="Li Y.-Z."/>
        </authorList>
    </citation>
    <scope>NUCLEOTIDE SEQUENCE [LARGE SCALE GENOMIC DNA]</scope>
    <source>
        <strain evidence="9 10">So0157-25</strain>
    </source>
</reference>
<evidence type="ECO:0000256" key="3">
    <source>
        <dbReference type="ARBA" id="ARBA00023002"/>
    </source>
</evidence>
<dbReference type="AlphaFoldDB" id="A0A150PJM9"/>
<name>A0A150PJM9_SORCE</name>
<gene>
    <name evidence="9" type="ORF">BE08_04270</name>
</gene>
<dbReference type="EMBL" id="JELY01001398">
    <property type="protein sequence ID" value="KYF55917.1"/>
    <property type="molecule type" value="Genomic_DNA"/>
</dbReference>
<dbReference type="InterPro" id="IPR013766">
    <property type="entry name" value="Thioredoxin_domain"/>
</dbReference>
<feature type="signal peptide" evidence="7">
    <location>
        <begin position="1"/>
        <end position="20"/>
    </location>
</feature>
<evidence type="ECO:0000256" key="5">
    <source>
        <dbReference type="ARBA" id="ARBA00023284"/>
    </source>
</evidence>
<keyword evidence="4" id="KW-1015">Disulfide bond</keyword>
<keyword evidence="5" id="KW-0676">Redox-active center</keyword>
<accession>A0A150PJM9</accession>
<feature type="compositionally biased region" description="Low complexity" evidence="6">
    <location>
        <begin position="321"/>
        <end position="337"/>
    </location>
</feature>
<evidence type="ECO:0000259" key="8">
    <source>
        <dbReference type="PROSITE" id="PS51352"/>
    </source>
</evidence>
<dbReference type="InterPro" id="IPR036249">
    <property type="entry name" value="Thioredoxin-like_sf"/>
</dbReference>
<feature type="domain" description="Thioredoxin" evidence="8">
    <location>
        <begin position="115"/>
        <end position="309"/>
    </location>
</feature>
<proteinExistence type="inferred from homology"/>
<protein>
    <recommendedName>
        <fullName evidence="8">Thioredoxin domain-containing protein</fullName>
    </recommendedName>
</protein>
<dbReference type="SUPFAM" id="SSF52833">
    <property type="entry name" value="Thioredoxin-like"/>
    <property type="match status" value="1"/>
</dbReference>
<evidence type="ECO:0000313" key="10">
    <source>
        <dbReference type="Proteomes" id="UP000075420"/>
    </source>
</evidence>
<organism evidence="9 10">
    <name type="scientific">Sorangium cellulosum</name>
    <name type="common">Polyangium cellulosum</name>
    <dbReference type="NCBI Taxonomy" id="56"/>
    <lineage>
        <taxon>Bacteria</taxon>
        <taxon>Pseudomonadati</taxon>
        <taxon>Myxococcota</taxon>
        <taxon>Polyangia</taxon>
        <taxon>Polyangiales</taxon>
        <taxon>Polyangiaceae</taxon>
        <taxon>Sorangium</taxon>
    </lineage>
</organism>
<keyword evidence="2 7" id="KW-0732">Signal</keyword>
<dbReference type="PROSITE" id="PS51257">
    <property type="entry name" value="PROKAR_LIPOPROTEIN"/>
    <property type="match status" value="1"/>
</dbReference>
<dbReference type="InterPro" id="IPR012336">
    <property type="entry name" value="Thioredoxin-like_fold"/>
</dbReference>
<evidence type="ECO:0000256" key="2">
    <source>
        <dbReference type="ARBA" id="ARBA00022729"/>
    </source>
</evidence>
<comment type="caution">
    <text evidence="9">The sequence shown here is derived from an EMBL/GenBank/DDBJ whole genome shotgun (WGS) entry which is preliminary data.</text>
</comment>
<feature type="chain" id="PRO_5007566050" description="Thioredoxin domain-containing protein" evidence="7">
    <location>
        <begin position="21"/>
        <end position="350"/>
    </location>
</feature>
<keyword evidence="3" id="KW-0560">Oxidoreductase</keyword>